<protein>
    <recommendedName>
        <fullName evidence="7">Acyl carrier protein</fullName>
        <shortName evidence="7">ACP</shortName>
    </recommendedName>
</protein>
<evidence type="ECO:0000256" key="6">
    <source>
        <dbReference type="ARBA" id="ARBA00023160"/>
    </source>
</evidence>
<evidence type="ECO:0000256" key="1">
    <source>
        <dbReference type="ARBA" id="ARBA00022450"/>
    </source>
</evidence>
<comment type="PTM">
    <text evidence="7">4'-phosphopantetheine is transferred from CoA to a specific serine of apo-ACP by AcpS. This modification is essential for activity because fatty acids are bound in thioester linkage to the sulfhydryl of the prosthetic group.</text>
</comment>
<organism evidence="9">
    <name type="scientific">uncultured Acidimicrobiales bacterium</name>
    <dbReference type="NCBI Taxonomy" id="310071"/>
    <lineage>
        <taxon>Bacteria</taxon>
        <taxon>Bacillati</taxon>
        <taxon>Actinomycetota</taxon>
        <taxon>Acidimicrobiia</taxon>
        <taxon>Acidimicrobiales</taxon>
        <taxon>environmental samples</taxon>
    </lineage>
</organism>
<proteinExistence type="inferred from homology"/>
<dbReference type="GO" id="GO:0000036">
    <property type="term" value="F:acyl carrier activity"/>
    <property type="evidence" value="ECO:0007669"/>
    <property type="project" value="UniProtKB-UniRule"/>
</dbReference>
<dbReference type="PANTHER" id="PTHR20863:SF76">
    <property type="entry name" value="CARRIER DOMAIN-CONTAINING PROTEIN"/>
    <property type="match status" value="1"/>
</dbReference>
<dbReference type="InterPro" id="IPR003231">
    <property type="entry name" value="ACP"/>
</dbReference>
<dbReference type="PROSITE" id="PS50075">
    <property type="entry name" value="CARRIER"/>
    <property type="match status" value="1"/>
</dbReference>
<dbReference type="UniPathway" id="UPA00094"/>
<dbReference type="EMBL" id="CADCSY010000104">
    <property type="protein sequence ID" value="CAA9252859.1"/>
    <property type="molecule type" value="Genomic_DNA"/>
</dbReference>
<evidence type="ECO:0000256" key="5">
    <source>
        <dbReference type="ARBA" id="ARBA00023098"/>
    </source>
</evidence>
<dbReference type="GO" id="GO:0000035">
    <property type="term" value="F:acyl binding"/>
    <property type="evidence" value="ECO:0007669"/>
    <property type="project" value="TreeGrafter"/>
</dbReference>
<name>A0A6J4II96_9ACTN</name>
<evidence type="ECO:0000256" key="7">
    <source>
        <dbReference type="HAMAP-Rule" id="MF_01217"/>
    </source>
</evidence>
<comment type="similarity">
    <text evidence="7">Belongs to the acyl carrier protein (ACP) family.</text>
</comment>
<dbReference type="InterPro" id="IPR036736">
    <property type="entry name" value="ACP-like_sf"/>
</dbReference>
<keyword evidence="4 7" id="KW-0276">Fatty acid metabolism</keyword>
<dbReference type="GO" id="GO:0009245">
    <property type="term" value="P:lipid A biosynthetic process"/>
    <property type="evidence" value="ECO:0007669"/>
    <property type="project" value="TreeGrafter"/>
</dbReference>
<evidence type="ECO:0000256" key="3">
    <source>
        <dbReference type="ARBA" id="ARBA00022553"/>
    </source>
</evidence>
<gene>
    <name evidence="7" type="primary">acpP</name>
    <name evidence="9" type="ORF">AVDCRST_MAG20-2358</name>
</gene>
<dbReference type="GO" id="GO:0016020">
    <property type="term" value="C:membrane"/>
    <property type="evidence" value="ECO:0007669"/>
    <property type="project" value="GOC"/>
</dbReference>
<dbReference type="InterPro" id="IPR009081">
    <property type="entry name" value="PP-bd_ACP"/>
</dbReference>
<dbReference type="PANTHER" id="PTHR20863">
    <property type="entry name" value="ACYL CARRIER PROTEIN"/>
    <property type="match status" value="1"/>
</dbReference>
<keyword evidence="6 7" id="KW-0275">Fatty acid biosynthesis</keyword>
<feature type="modified residue" description="O-(pantetheine 4'-phosphoryl)serine" evidence="7">
    <location>
        <position position="46"/>
    </location>
</feature>
<keyword evidence="3 7" id="KW-0597">Phosphoprotein</keyword>
<comment type="subcellular location">
    <subcellularLocation>
        <location evidence="7">Cytoplasm</location>
    </subcellularLocation>
</comment>
<dbReference type="HAMAP" id="MF_01217">
    <property type="entry name" value="Acyl_carrier"/>
    <property type="match status" value="1"/>
</dbReference>
<dbReference type="GO" id="GO:0005829">
    <property type="term" value="C:cytosol"/>
    <property type="evidence" value="ECO:0007669"/>
    <property type="project" value="TreeGrafter"/>
</dbReference>
<feature type="domain" description="Carrier" evidence="8">
    <location>
        <begin position="8"/>
        <end position="91"/>
    </location>
</feature>
<dbReference type="AlphaFoldDB" id="A0A6J4II96"/>
<accession>A0A6J4II96</accession>
<comment type="function">
    <text evidence="7">Carrier of the growing fatty acid chain in fatty acid biosynthesis.</text>
</comment>
<evidence type="ECO:0000256" key="4">
    <source>
        <dbReference type="ARBA" id="ARBA00022832"/>
    </source>
</evidence>
<dbReference type="SUPFAM" id="SSF47336">
    <property type="entry name" value="ACP-like"/>
    <property type="match status" value="1"/>
</dbReference>
<sequence>MPAETPPMDRSAVFEIIRDRLADILEIESSSISEGQSFTDDLEADSLALIELVEAIEEAMSDQVEGFRIEDDDLEDLKTVRDAVDYVCARLP</sequence>
<keyword evidence="2 7" id="KW-0444">Lipid biosynthesis</keyword>
<dbReference type="Pfam" id="PF00550">
    <property type="entry name" value="PP-binding"/>
    <property type="match status" value="1"/>
</dbReference>
<evidence type="ECO:0000313" key="9">
    <source>
        <dbReference type="EMBL" id="CAA9252859.1"/>
    </source>
</evidence>
<keyword evidence="1 7" id="KW-0596">Phosphopantetheine</keyword>
<dbReference type="Gene3D" id="1.10.1200.10">
    <property type="entry name" value="ACP-like"/>
    <property type="match status" value="1"/>
</dbReference>
<evidence type="ECO:0000259" key="8">
    <source>
        <dbReference type="PROSITE" id="PS50075"/>
    </source>
</evidence>
<comment type="pathway">
    <text evidence="7">Lipid metabolism; fatty acid biosynthesis.</text>
</comment>
<reference evidence="9" key="1">
    <citation type="submission" date="2020-02" db="EMBL/GenBank/DDBJ databases">
        <authorList>
            <person name="Meier V. D."/>
        </authorList>
    </citation>
    <scope>NUCLEOTIDE SEQUENCE</scope>
    <source>
        <strain evidence="9">AVDCRST_MAG20</strain>
    </source>
</reference>
<keyword evidence="7" id="KW-0963">Cytoplasm</keyword>
<keyword evidence="5 7" id="KW-0443">Lipid metabolism</keyword>
<evidence type="ECO:0000256" key="2">
    <source>
        <dbReference type="ARBA" id="ARBA00022516"/>
    </source>
</evidence>